<dbReference type="EMBL" id="BPQR01000035">
    <property type="protein sequence ID" value="GJE06777.1"/>
    <property type="molecule type" value="Genomic_DNA"/>
</dbReference>
<dbReference type="InterPro" id="IPR029025">
    <property type="entry name" value="T3SS_substrate_exporter_C"/>
</dbReference>
<evidence type="ECO:0000256" key="1">
    <source>
        <dbReference type="ARBA" id="ARBA00010690"/>
    </source>
</evidence>
<feature type="compositionally biased region" description="Basic and acidic residues" evidence="2">
    <location>
        <begin position="229"/>
        <end position="239"/>
    </location>
</feature>
<reference evidence="4" key="2">
    <citation type="submission" date="2021-08" db="EMBL/GenBank/DDBJ databases">
        <authorList>
            <person name="Tani A."/>
            <person name="Ola A."/>
            <person name="Ogura Y."/>
            <person name="Katsura K."/>
            <person name="Hayashi T."/>
        </authorList>
    </citation>
    <scope>NUCLEOTIDE SEQUENCE</scope>
    <source>
        <strain evidence="4">LMG 23639</strain>
    </source>
</reference>
<dbReference type="SUPFAM" id="SSF160544">
    <property type="entry name" value="EscU C-terminal domain-like"/>
    <property type="match status" value="1"/>
</dbReference>
<feature type="compositionally biased region" description="Basic and acidic residues" evidence="2">
    <location>
        <begin position="1"/>
        <end position="10"/>
    </location>
</feature>
<name>A0ABQ4SUJ9_9HYPH</name>
<feature type="transmembrane region" description="Helical" evidence="3">
    <location>
        <begin position="94"/>
        <end position="117"/>
    </location>
</feature>
<sequence>MSGDSSEEKTLPPSQKKLRDARKKGQIAKSRDLVGALSLLAVVAYLWLRGGALADEWREVLVNANRLQGEPVAVAAAQIGASLTELAVRTVLPLLGLALAAGVAGSVLANGGFVFSLEPIKPKLEHLNPIEGLKRMFGVKAWVELAKTVVKAALLGAALLLVFLGTWNTLVLMPTCGLGCLGFVVSTQSKLLLSIALAAFLAGGVLDVLIQRWLFLRDMKMSATELKREFKEQEGDPHVKGAHRRQRQESAGLPRTGLKQATILIRGQGVAVGLRYVAGQGGPPVIVCRAKGAQADVMVEAAAELGIPRAPDHGLAAALAKRVPPGSPLPNRFFDRAARAIYAAGQA</sequence>
<feature type="region of interest" description="Disordered" evidence="2">
    <location>
        <begin position="1"/>
        <end position="23"/>
    </location>
</feature>
<evidence type="ECO:0000256" key="2">
    <source>
        <dbReference type="SAM" id="MobiDB-lite"/>
    </source>
</evidence>
<dbReference type="InterPro" id="IPR006135">
    <property type="entry name" value="T3SS_substrate_exporter"/>
</dbReference>
<dbReference type="Pfam" id="PF01312">
    <property type="entry name" value="Bac_export_2"/>
    <property type="match status" value="1"/>
</dbReference>
<dbReference type="Proteomes" id="UP001055102">
    <property type="component" value="Unassembled WGS sequence"/>
</dbReference>
<keyword evidence="3" id="KW-0472">Membrane</keyword>
<dbReference type="PANTHER" id="PTHR30531">
    <property type="entry name" value="FLAGELLAR BIOSYNTHETIC PROTEIN FLHB"/>
    <property type="match status" value="1"/>
</dbReference>
<feature type="transmembrane region" description="Helical" evidence="3">
    <location>
        <begin position="152"/>
        <end position="185"/>
    </location>
</feature>
<keyword evidence="3" id="KW-0812">Transmembrane</keyword>
<dbReference type="RefSeq" id="WP_238275663.1">
    <property type="nucleotide sequence ID" value="NZ_BPQR01000035.1"/>
</dbReference>
<feature type="transmembrane region" description="Helical" evidence="3">
    <location>
        <begin position="191"/>
        <end position="210"/>
    </location>
</feature>
<keyword evidence="3" id="KW-1133">Transmembrane helix</keyword>
<dbReference type="Gene3D" id="3.40.1690.10">
    <property type="entry name" value="secretion proteins EscU"/>
    <property type="match status" value="1"/>
</dbReference>
<accession>A0ABQ4SUJ9</accession>
<evidence type="ECO:0000313" key="4">
    <source>
        <dbReference type="EMBL" id="GJE06777.1"/>
    </source>
</evidence>
<feature type="region of interest" description="Disordered" evidence="2">
    <location>
        <begin position="229"/>
        <end position="253"/>
    </location>
</feature>
<reference evidence="4" key="1">
    <citation type="journal article" date="2021" name="Front. Microbiol.">
        <title>Comprehensive Comparative Genomics and Phenotyping of Methylobacterium Species.</title>
        <authorList>
            <person name="Alessa O."/>
            <person name="Ogura Y."/>
            <person name="Fujitani Y."/>
            <person name="Takami H."/>
            <person name="Hayashi T."/>
            <person name="Sahin N."/>
            <person name="Tani A."/>
        </authorList>
    </citation>
    <scope>NUCLEOTIDE SEQUENCE</scope>
    <source>
        <strain evidence="4">LMG 23639</strain>
    </source>
</reference>
<comment type="caution">
    <text evidence="4">The sequence shown here is derived from an EMBL/GenBank/DDBJ whole genome shotgun (WGS) entry which is preliminary data.</text>
</comment>
<keyword evidence="5" id="KW-1185">Reference proteome</keyword>
<dbReference type="PRINTS" id="PR00950">
    <property type="entry name" value="TYPE3IMSPROT"/>
</dbReference>
<feature type="transmembrane region" description="Helical" evidence="3">
    <location>
        <begin position="32"/>
        <end position="48"/>
    </location>
</feature>
<protein>
    <submittedName>
        <fullName evidence="4">Yop proteins translocation protein U</fullName>
    </submittedName>
</protein>
<gene>
    <name evidence="4" type="primary">yscU</name>
    <name evidence="4" type="ORF">AOPFMNJM_2099</name>
</gene>
<evidence type="ECO:0000256" key="3">
    <source>
        <dbReference type="SAM" id="Phobius"/>
    </source>
</evidence>
<proteinExistence type="inferred from homology"/>
<dbReference type="PANTHER" id="PTHR30531:SF12">
    <property type="entry name" value="FLAGELLAR BIOSYNTHETIC PROTEIN FLHB"/>
    <property type="match status" value="1"/>
</dbReference>
<evidence type="ECO:0000313" key="5">
    <source>
        <dbReference type="Proteomes" id="UP001055102"/>
    </source>
</evidence>
<organism evidence="4 5">
    <name type="scientific">Methylobacterium jeotgali</name>
    <dbReference type="NCBI Taxonomy" id="381630"/>
    <lineage>
        <taxon>Bacteria</taxon>
        <taxon>Pseudomonadati</taxon>
        <taxon>Pseudomonadota</taxon>
        <taxon>Alphaproteobacteria</taxon>
        <taxon>Hyphomicrobiales</taxon>
        <taxon>Methylobacteriaceae</taxon>
        <taxon>Methylobacterium</taxon>
    </lineage>
</organism>
<comment type="similarity">
    <text evidence="1">Belongs to the type III secretion exporter family.</text>
</comment>